<dbReference type="Gene3D" id="3.40.50.300">
    <property type="entry name" value="P-loop containing nucleotide triphosphate hydrolases"/>
    <property type="match status" value="1"/>
</dbReference>
<name>A0AAE1BVU9_PETCI</name>
<dbReference type="InterPro" id="IPR051589">
    <property type="entry name" value="Sialate-O-sulfotransferase"/>
</dbReference>
<comment type="similarity">
    <text evidence="1">Belongs to the WSCD family.</text>
</comment>
<dbReference type="PANTHER" id="PTHR45964">
    <property type="entry name" value="WSCD FAMILY MEMBER CG9164"/>
    <property type="match status" value="1"/>
</dbReference>
<gene>
    <name evidence="3" type="ORF">Pcinc_037373</name>
</gene>
<keyword evidence="2" id="KW-1133">Transmembrane helix</keyword>
<evidence type="ECO:0008006" key="5">
    <source>
        <dbReference type="Google" id="ProtNLM"/>
    </source>
</evidence>
<keyword evidence="2" id="KW-0472">Membrane</keyword>
<dbReference type="SUPFAM" id="SSF52540">
    <property type="entry name" value="P-loop containing nucleoside triphosphate hydrolases"/>
    <property type="match status" value="1"/>
</dbReference>
<accession>A0AAE1BVU9</accession>
<protein>
    <recommendedName>
        <fullName evidence="5">Sulfotransferase domain-containing protein</fullName>
    </recommendedName>
</protein>
<proteinExistence type="inferred from homology"/>
<dbReference type="InterPro" id="IPR027417">
    <property type="entry name" value="P-loop_NTPase"/>
</dbReference>
<keyword evidence="4" id="KW-1185">Reference proteome</keyword>
<organism evidence="3 4">
    <name type="scientific">Petrolisthes cinctipes</name>
    <name type="common">Flat porcelain crab</name>
    <dbReference type="NCBI Taxonomy" id="88211"/>
    <lineage>
        <taxon>Eukaryota</taxon>
        <taxon>Metazoa</taxon>
        <taxon>Ecdysozoa</taxon>
        <taxon>Arthropoda</taxon>
        <taxon>Crustacea</taxon>
        <taxon>Multicrustacea</taxon>
        <taxon>Malacostraca</taxon>
        <taxon>Eumalacostraca</taxon>
        <taxon>Eucarida</taxon>
        <taxon>Decapoda</taxon>
        <taxon>Pleocyemata</taxon>
        <taxon>Anomura</taxon>
        <taxon>Galatheoidea</taxon>
        <taxon>Porcellanidae</taxon>
        <taxon>Petrolisthes</taxon>
    </lineage>
</organism>
<dbReference type="EMBL" id="JAWQEG010005930">
    <property type="protein sequence ID" value="KAK3856294.1"/>
    <property type="molecule type" value="Genomic_DNA"/>
</dbReference>
<dbReference type="Proteomes" id="UP001286313">
    <property type="component" value="Unassembled WGS sequence"/>
</dbReference>
<sequence length="513" mass="60285">MLHLAKHQVIYITHTFQLTPDNVKCDRFTPVTQWLSRECRKRVTPLGGLGGRGRKCYPLLLTLLLLCLVYVMYLQPPMDEFLTTATVTTRGTGNSYTNQDDVMELMETLHGQVERLSGEWVERLSGEWVERLSGEWVERLSGEWVERLSGEWVERLSGEWVERLSGEWVERLSGEWVERLSGEWVERLSGEWVERLSGEWVERLSGEWVERLSGEWVERLSGEWVERLSGEWVERLSGEWVERLSGEWVERLSGEWVERLSGEWVERLSGEWVERLPGEWVERLPGEWVERLHGEWVERLPGEWVERLPDDTLKEDPERPTWQLWKDDPACSHYHTSQLSVPSLARFGKGLTPVQLVSIPSSGSTWLRYLLEASTGFFTGFLGEKGGVQEGRTLVQRTHGAAFFLLYVHDLQDRYDYINPSIPTILLLRDPARTIISYWKMFNLEGHNKHVMEIPKWRFEGDFHDFVAEVTLLWEEQTVDRLLWTTKPLHVIHFEHLKRDTLTHLRNLLDFLR</sequence>
<dbReference type="PANTHER" id="PTHR45964:SF5">
    <property type="entry name" value="WSCD FAMILY MEMBER CG9164"/>
    <property type="match status" value="1"/>
</dbReference>
<evidence type="ECO:0000256" key="2">
    <source>
        <dbReference type="SAM" id="Phobius"/>
    </source>
</evidence>
<evidence type="ECO:0000313" key="3">
    <source>
        <dbReference type="EMBL" id="KAK3856294.1"/>
    </source>
</evidence>
<reference evidence="3" key="1">
    <citation type="submission" date="2023-10" db="EMBL/GenBank/DDBJ databases">
        <title>Genome assemblies of two species of porcelain crab, Petrolisthes cinctipes and Petrolisthes manimaculis (Anomura: Porcellanidae).</title>
        <authorList>
            <person name="Angst P."/>
        </authorList>
    </citation>
    <scope>NUCLEOTIDE SEQUENCE</scope>
    <source>
        <strain evidence="3">PB745_01</strain>
        <tissue evidence="3">Gill</tissue>
    </source>
</reference>
<feature type="transmembrane region" description="Helical" evidence="2">
    <location>
        <begin position="56"/>
        <end position="74"/>
    </location>
</feature>
<evidence type="ECO:0000313" key="4">
    <source>
        <dbReference type="Proteomes" id="UP001286313"/>
    </source>
</evidence>
<dbReference type="AlphaFoldDB" id="A0AAE1BVU9"/>
<evidence type="ECO:0000256" key="1">
    <source>
        <dbReference type="ARBA" id="ARBA00010236"/>
    </source>
</evidence>
<keyword evidence="2" id="KW-0812">Transmembrane</keyword>
<comment type="caution">
    <text evidence="3">The sequence shown here is derived from an EMBL/GenBank/DDBJ whole genome shotgun (WGS) entry which is preliminary data.</text>
</comment>